<keyword evidence="3" id="KW-1185">Reference proteome</keyword>
<keyword evidence="1" id="KW-1133">Transmembrane helix</keyword>
<dbReference type="EMBL" id="JBEPSJ010000001">
    <property type="protein sequence ID" value="MET4580911.1"/>
    <property type="molecule type" value="Genomic_DNA"/>
</dbReference>
<evidence type="ECO:0000313" key="3">
    <source>
        <dbReference type="Proteomes" id="UP001549257"/>
    </source>
</evidence>
<accession>A0ABV2QIN6</accession>
<proteinExistence type="predicted"/>
<dbReference type="Proteomes" id="UP001549257">
    <property type="component" value="Unassembled WGS sequence"/>
</dbReference>
<sequence length="84" mass="8476">MNSRTLEETGTLDASRTAVTRGILVLLVVAVAVTALGVSTLALAAQADIAETGSSVLLPLLLALLTVAIGGAMSLFSLARRRAA</sequence>
<feature type="transmembrane region" description="Helical" evidence="1">
    <location>
        <begin position="56"/>
        <end position="79"/>
    </location>
</feature>
<reference evidence="2 3" key="1">
    <citation type="submission" date="2024-06" db="EMBL/GenBank/DDBJ databases">
        <title>Sorghum-associated microbial communities from plants grown in Nebraska, USA.</title>
        <authorList>
            <person name="Schachtman D."/>
        </authorList>
    </citation>
    <scope>NUCLEOTIDE SEQUENCE [LARGE SCALE GENOMIC DNA]</scope>
    <source>
        <strain evidence="2 3">2857</strain>
    </source>
</reference>
<feature type="transmembrane region" description="Helical" evidence="1">
    <location>
        <begin position="23"/>
        <end position="44"/>
    </location>
</feature>
<protein>
    <submittedName>
        <fullName evidence="2">Spore maturation protein SpmA</fullName>
    </submittedName>
</protein>
<comment type="caution">
    <text evidence="2">The sequence shown here is derived from an EMBL/GenBank/DDBJ whole genome shotgun (WGS) entry which is preliminary data.</text>
</comment>
<name>A0ABV2QIN6_9MICO</name>
<gene>
    <name evidence="2" type="ORF">ABIE21_000401</name>
</gene>
<keyword evidence="1" id="KW-0472">Membrane</keyword>
<evidence type="ECO:0000256" key="1">
    <source>
        <dbReference type="SAM" id="Phobius"/>
    </source>
</evidence>
<evidence type="ECO:0000313" key="2">
    <source>
        <dbReference type="EMBL" id="MET4580911.1"/>
    </source>
</evidence>
<dbReference type="RefSeq" id="WP_354023118.1">
    <property type="nucleotide sequence ID" value="NZ_JBEPSJ010000001.1"/>
</dbReference>
<keyword evidence="1" id="KW-0812">Transmembrane</keyword>
<organism evidence="2 3">
    <name type="scientific">Conyzicola nivalis</name>
    <dbReference type="NCBI Taxonomy" id="1477021"/>
    <lineage>
        <taxon>Bacteria</taxon>
        <taxon>Bacillati</taxon>
        <taxon>Actinomycetota</taxon>
        <taxon>Actinomycetes</taxon>
        <taxon>Micrococcales</taxon>
        <taxon>Microbacteriaceae</taxon>
        <taxon>Conyzicola</taxon>
    </lineage>
</organism>